<keyword evidence="2" id="KW-1185">Reference proteome</keyword>
<organism evidence="1 2">
    <name type="scientific">Parasponia andersonii</name>
    <name type="common">Sponia andersonii</name>
    <dbReference type="NCBI Taxonomy" id="3476"/>
    <lineage>
        <taxon>Eukaryota</taxon>
        <taxon>Viridiplantae</taxon>
        <taxon>Streptophyta</taxon>
        <taxon>Embryophyta</taxon>
        <taxon>Tracheophyta</taxon>
        <taxon>Spermatophyta</taxon>
        <taxon>Magnoliopsida</taxon>
        <taxon>eudicotyledons</taxon>
        <taxon>Gunneridae</taxon>
        <taxon>Pentapetalae</taxon>
        <taxon>rosids</taxon>
        <taxon>fabids</taxon>
        <taxon>Rosales</taxon>
        <taxon>Cannabaceae</taxon>
        <taxon>Parasponia</taxon>
    </lineage>
</organism>
<dbReference type="AlphaFoldDB" id="A0A2P5DZN1"/>
<evidence type="ECO:0000313" key="2">
    <source>
        <dbReference type="Proteomes" id="UP000237105"/>
    </source>
</evidence>
<accession>A0A2P5DZN1</accession>
<evidence type="ECO:0000313" key="1">
    <source>
        <dbReference type="EMBL" id="PON78751.1"/>
    </source>
</evidence>
<reference evidence="2" key="1">
    <citation type="submission" date="2016-06" db="EMBL/GenBank/DDBJ databases">
        <title>Parallel loss of symbiosis genes in relatives of nitrogen-fixing non-legume Parasponia.</title>
        <authorList>
            <person name="Van Velzen R."/>
            <person name="Holmer R."/>
            <person name="Bu F."/>
            <person name="Rutten L."/>
            <person name="Van Zeijl A."/>
            <person name="Liu W."/>
            <person name="Santuari L."/>
            <person name="Cao Q."/>
            <person name="Sharma T."/>
            <person name="Shen D."/>
            <person name="Roswanjaya Y."/>
            <person name="Wardhani T."/>
            <person name="Kalhor M.S."/>
            <person name="Jansen J."/>
            <person name="Van den Hoogen J."/>
            <person name="Gungor B."/>
            <person name="Hartog M."/>
            <person name="Hontelez J."/>
            <person name="Verver J."/>
            <person name="Yang W.-C."/>
            <person name="Schijlen E."/>
            <person name="Repin R."/>
            <person name="Schilthuizen M."/>
            <person name="Schranz E."/>
            <person name="Heidstra R."/>
            <person name="Miyata K."/>
            <person name="Fedorova E."/>
            <person name="Kohlen W."/>
            <person name="Bisseling T."/>
            <person name="Smit S."/>
            <person name="Geurts R."/>
        </authorList>
    </citation>
    <scope>NUCLEOTIDE SEQUENCE [LARGE SCALE GENOMIC DNA]</scope>
    <source>
        <strain evidence="2">cv. WU1-14</strain>
    </source>
</reference>
<dbReference type="Proteomes" id="UP000237105">
    <property type="component" value="Unassembled WGS sequence"/>
</dbReference>
<protein>
    <submittedName>
        <fullName evidence="1">Uncharacterized protein</fullName>
    </submittedName>
</protein>
<gene>
    <name evidence="1" type="ORF">PanWU01x14_016500</name>
</gene>
<name>A0A2P5DZN1_PARAD</name>
<proteinExistence type="predicted"/>
<dbReference type="EMBL" id="JXTB01000007">
    <property type="protein sequence ID" value="PON78751.1"/>
    <property type="molecule type" value="Genomic_DNA"/>
</dbReference>
<comment type="caution">
    <text evidence="1">The sequence shown here is derived from an EMBL/GenBank/DDBJ whole genome shotgun (WGS) entry which is preliminary data.</text>
</comment>
<sequence>MFSSEWSRKWDWASSYISSKGSRRFFNTCSRSFKKQSKNILSSPLELIHQRASGMFRNEYAFLVMSTWRLLDPLVHVSYFWVRKRAQSEQAEEKQ</sequence>